<evidence type="ECO:0000313" key="2">
    <source>
        <dbReference type="EMBL" id="GMN73536.1"/>
    </source>
</evidence>
<dbReference type="AlphaFoldDB" id="A0AA88JIA0"/>
<evidence type="ECO:0000313" key="3">
    <source>
        <dbReference type="Proteomes" id="UP001187192"/>
    </source>
</evidence>
<dbReference type="EMBL" id="BTGU01011972">
    <property type="protein sequence ID" value="GMN73536.1"/>
    <property type="molecule type" value="Genomic_DNA"/>
</dbReference>
<organism evidence="2 3">
    <name type="scientific">Ficus carica</name>
    <name type="common">Common fig</name>
    <dbReference type="NCBI Taxonomy" id="3494"/>
    <lineage>
        <taxon>Eukaryota</taxon>
        <taxon>Viridiplantae</taxon>
        <taxon>Streptophyta</taxon>
        <taxon>Embryophyta</taxon>
        <taxon>Tracheophyta</taxon>
        <taxon>Spermatophyta</taxon>
        <taxon>Magnoliopsida</taxon>
        <taxon>eudicotyledons</taxon>
        <taxon>Gunneridae</taxon>
        <taxon>Pentapetalae</taxon>
        <taxon>rosids</taxon>
        <taxon>fabids</taxon>
        <taxon>Rosales</taxon>
        <taxon>Moraceae</taxon>
        <taxon>Ficeae</taxon>
        <taxon>Ficus</taxon>
    </lineage>
</organism>
<keyword evidence="3" id="KW-1185">Reference proteome</keyword>
<proteinExistence type="predicted"/>
<name>A0AA88JIA0_FICCA</name>
<dbReference type="Proteomes" id="UP001187192">
    <property type="component" value="Unassembled WGS sequence"/>
</dbReference>
<protein>
    <submittedName>
        <fullName evidence="2">Uncharacterized protein</fullName>
    </submittedName>
</protein>
<sequence length="49" mass="5327">MLNTCRSISRVGGLPKTSAKQAAKANMEKHLVSGVRQRSAPETLWSQTT</sequence>
<accession>A0AA88JIA0</accession>
<comment type="caution">
    <text evidence="2">The sequence shown here is derived from an EMBL/GenBank/DDBJ whole genome shotgun (WGS) entry which is preliminary data.</text>
</comment>
<gene>
    <name evidence="2" type="ORF">TIFTF001_053043</name>
</gene>
<feature type="region of interest" description="Disordered" evidence="1">
    <location>
        <begin position="1"/>
        <end position="49"/>
    </location>
</feature>
<reference evidence="2" key="1">
    <citation type="submission" date="2023-07" db="EMBL/GenBank/DDBJ databases">
        <title>draft genome sequence of fig (Ficus carica).</title>
        <authorList>
            <person name="Takahashi T."/>
            <person name="Nishimura K."/>
        </authorList>
    </citation>
    <scope>NUCLEOTIDE SEQUENCE</scope>
</reference>
<evidence type="ECO:0000256" key="1">
    <source>
        <dbReference type="SAM" id="MobiDB-lite"/>
    </source>
</evidence>